<comment type="caution">
    <text evidence="2">The sequence shown here is derived from an EMBL/GenBank/DDBJ whole genome shotgun (WGS) entry which is preliminary data.</text>
</comment>
<organism evidence="2 3">
    <name type="scientific">Hylemonella gracilis str. Niagara R</name>
    <dbReference type="NCBI Taxonomy" id="1458275"/>
    <lineage>
        <taxon>Bacteria</taxon>
        <taxon>Pseudomonadati</taxon>
        <taxon>Pseudomonadota</taxon>
        <taxon>Betaproteobacteria</taxon>
        <taxon>Burkholderiales</taxon>
        <taxon>Comamonadaceae</taxon>
        <taxon>Hylemonella</taxon>
    </lineage>
</organism>
<accession>A0A016XHU2</accession>
<reference evidence="2 3" key="1">
    <citation type="submission" date="2014-02" db="EMBL/GenBank/DDBJ databases">
        <title>Draft Genome of Hylemonella gracilis isolated from the Niagara River.</title>
        <authorList>
            <person name="Pawlowski D.R."/>
            <person name="Koudelka G.B."/>
        </authorList>
    </citation>
    <scope>NUCLEOTIDE SEQUENCE [LARGE SCALE GENOMIC DNA]</scope>
    <source>
        <strain evidence="2 3">Niagara R</strain>
    </source>
</reference>
<evidence type="ECO:0000313" key="2">
    <source>
        <dbReference type="EMBL" id="EYC51416.1"/>
    </source>
</evidence>
<dbReference type="Proteomes" id="UP000023268">
    <property type="component" value="Unassembled WGS sequence"/>
</dbReference>
<gene>
    <name evidence="2" type="ORF">AZ34_10185</name>
</gene>
<dbReference type="RefSeq" id="WP_035607656.1">
    <property type="nucleotide sequence ID" value="NZ_JEMG01000001.1"/>
</dbReference>
<name>A0A016XHU2_9BURK</name>
<sequence>MLRSMWSMLCLTLPTQPSAVRLRVWRALKTLGCGALRDGVYLLPEAHAELFTPIAQEVRAHGGLAMVLELSSAQEEVRREVLTLFDRAPAYAQWRGLAQSLQADLPELEEVEARKRWRGVAEALQALRRIDYYPGDAAAQAVAELEELRLALDACFSRGEPVARAPHNIPLLDPRKYRGKRWATRARPWVDRLACAWLILRFIDPEARFLWLADPAATTPAPRGALGFDYDGARFTHVGARVSFEVLMASFGLDADARLQAIARVVHFLDVGGIPVPEAAGLEAVLSGLREVHTDDDQLTLAAAAIFDALLAAPGPSR</sequence>
<dbReference type="Pfam" id="PF09828">
    <property type="entry name" value="ChrB_C"/>
    <property type="match status" value="1"/>
</dbReference>
<feature type="domain" description="ChrB C-terminal" evidence="1">
    <location>
        <begin position="182"/>
        <end position="312"/>
    </location>
</feature>
<evidence type="ECO:0000259" key="1">
    <source>
        <dbReference type="Pfam" id="PF09828"/>
    </source>
</evidence>
<evidence type="ECO:0000313" key="3">
    <source>
        <dbReference type="Proteomes" id="UP000023268"/>
    </source>
</evidence>
<dbReference type="eggNOG" id="COG4275">
    <property type="taxonomic scope" value="Bacteria"/>
</dbReference>
<dbReference type="InterPro" id="IPR018634">
    <property type="entry name" value="ChrB_C"/>
</dbReference>
<proteinExistence type="predicted"/>
<dbReference type="STRING" id="1458275.AZ34_10185"/>
<dbReference type="EMBL" id="JEMG01000001">
    <property type="protein sequence ID" value="EYC51416.1"/>
    <property type="molecule type" value="Genomic_DNA"/>
</dbReference>
<protein>
    <submittedName>
        <fullName evidence="2">ChrB</fullName>
    </submittedName>
</protein>
<dbReference type="AlphaFoldDB" id="A0A016XHU2"/>